<evidence type="ECO:0000256" key="7">
    <source>
        <dbReference type="ARBA" id="ARBA00035257"/>
    </source>
</evidence>
<dbReference type="SUPFAM" id="SSF54814">
    <property type="entry name" value="Prokaryotic type KH domain (KH-domain type II)"/>
    <property type="match status" value="1"/>
</dbReference>
<dbReference type="InterPro" id="IPR004044">
    <property type="entry name" value="KH_dom_type_2"/>
</dbReference>
<evidence type="ECO:0000313" key="12">
    <source>
        <dbReference type="Proteomes" id="UP000177478"/>
    </source>
</evidence>
<dbReference type="PROSITE" id="PS00548">
    <property type="entry name" value="RIBOSOMAL_S3"/>
    <property type="match status" value="1"/>
</dbReference>
<proteinExistence type="inferred from homology"/>
<dbReference type="PANTHER" id="PTHR11760:SF19">
    <property type="entry name" value="SMALL RIBOSOMAL SUBUNIT PROTEIN US3C"/>
    <property type="match status" value="1"/>
</dbReference>
<dbReference type="InterPro" id="IPR001351">
    <property type="entry name" value="Ribosomal_uS3_C"/>
</dbReference>
<comment type="similarity">
    <text evidence="1 8 9">Belongs to the universal ribosomal protein uS3 family.</text>
</comment>
<keyword evidence="5 8" id="KW-0687">Ribonucleoprotein</keyword>
<evidence type="ECO:0000256" key="2">
    <source>
        <dbReference type="ARBA" id="ARBA00022730"/>
    </source>
</evidence>
<sequence length="230" mass="26396">MGQKVSPTSFRISYHRRWLARWFGLGERYVTYFKEDHAMRTLLDKRLHNMSVDRVEIERSPDLLNIIIHTARPGLIIGRGGTGAEELRRDLQKLIKRKTAVRIDIQEYKSPEASAAIMAESIVEQIEKRMPFRRVMKQVLAKILASRDIKGGKIRVGGRLNGAEIARTEHLEEGSLPLQTLRAEIDYAKRTAHTAYGTIGVKVWIYKGLRFEDKTELSNEGISQKEKLDL</sequence>
<protein>
    <recommendedName>
        <fullName evidence="7 8">Small ribosomal subunit protein uS3</fullName>
    </recommendedName>
</protein>
<dbReference type="SMART" id="SM00322">
    <property type="entry name" value="KH"/>
    <property type="match status" value="1"/>
</dbReference>
<dbReference type="EMBL" id="MGKD01000024">
    <property type="protein sequence ID" value="OGN19026.1"/>
    <property type="molecule type" value="Genomic_DNA"/>
</dbReference>
<organism evidence="11 12">
    <name type="scientific">Candidatus Yanofskybacteria bacterium RIFCSPHIGHO2_12_FULL_45_19b</name>
    <dbReference type="NCBI Taxonomy" id="1802689"/>
    <lineage>
        <taxon>Bacteria</taxon>
        <taxon>Candidatus Yanofskyibacteriota</taxon>
    </lineage>
</organism>
<dbReference type="GO" id="GO:0019843">
    <property type="term" value="F:rRNA binding"/>
    <property type="evidence" value="ECO:0007669"/>
    <property type="project" value="UniProtKB-UniRule"/>
</dbReference>
<evidence type="ECO:0000256" key="9">
    <source>
        <dbReference type="RuleBase" id="RU003624"/>
    </source>
</evidence>
<dbReference type="PANTHER" id="PTHR11760">
    <property type="entry name" value="30S/40S RIBOSOMAL PROTEIN S3"/>
    <property type="match status" value="1"/>
</dbReference>
<dbReference type="InterPro" id="IPR015946">
    <property type="entry name" value="KH_dom-like_a/b"/>
</dbReference>
<keyword evidence="2 8" id="KW-0699">rRNA-binding</keyword>
<evidence type="ECO:0000313" key="11">
    <source>
        <dbReference type="EMBL" id="OGN19026.1"/>
    </source>
</evidence>
<dbReference type="HAMAP" id="MF_01309_B">
    <property type="entry name" value="Ribosomal_uS3_B"/>
    <property type="match status" value="1"/>
</dbReference>
<dbReference type="InterPro" id="IPR057258">
    <property type="entry name" value="Ribosomal_uS3"/>
</dbReference>
<accession>A0A1F8G2Q9</accession>
<comment type="function">
    <text evidence="6 8">Binds the lower part of the 30S subunit head. Binds mRNA in the 70S ribosome, positioning it for translation.</text>
</comment>
<keyword evidence="3 8" id="KW-0694">RNA-binding</keyword>
<dbReference type="GO" id="GO:0003729">
    <property type="term" value="F:mRNA binding"/>
    <property type="evidence" value="ECO:0007669"/>
    <property type="project" value="UniProtKB-UniRule"/>
</dbReference>
<evidence type="ECO:0000256" key="3">
    <source>
        <dbReference type="ARBA" id="ARBA00022884"/>
    </source>
</evidence>
<dbReference type="InterPro" id="IPR005704">
    <property type="entry name" value="Ribosomal_uS3_bac-typ"/>
</dbReference>
<dbReference type="PROSITE" id="PS50823">
    <property type="entry name" value="KH_TYPE_2"/>
    <property type="match status" value="1"/>
</dbReference>
<dbReference type="InterPro" id="IPR018280">
    <property type="entry name" value="Ribosomal_uS3_CS"/>
</dbReference>
<evidence type="ECO:0000256" key="5">
    <source>
        <dbReference type="ARBA" id="ARBA00023274"/>
    </source>
</evidence>
<dbReference type="InterPro" id="IPR036419">
    <property type="entry name" value="Ribosomal_S3_C_sf"/>
</dbReference>
<dbReference type="Gene3D" id="3.30.300.20">
    <property type="match status" value="1"/>
</dbReference>
<dbReference type="GO" id="GO:0006412">
    <property type="term" value="P:translation"/>
    <property type="evidence" value="ECO:0007669"/>
    <property type="project" value="UniProtKB-UniRule"/>
</dbReference>
<dbReference type="FunFam" id="3.30.300.20:FF:000001">
    <property type="entry name" value="30S ribosomal protein S3"/>
    <property type="match status" value="1"/>
</dbReference>
<reference evidence="11 12" key="1">
    <citation type="journal article" date="2016" name="Nat. Commun.">
        <title>Thousands of microbial genomes shed light on interconnected biogeochemical processes in an aquifer system.</title>
        <authorList>
            <person name="Anantharaman K."/>
            <person name="Brown C.T."/>
            <person name="Hug L.A."/>
            <person name="Sharon I."/>
            <person name="Castelle C.J."/>
            <person name="Probst A.J."/>
            <person name="Thomas B.C."/>
            <person name="Singh A."/>
            <person name="Wilkins M.J."/>
            <person name="Karaoz U."/>
            <person name="Brodie E.L."/>
            <person name="Williams K.H."/>
            <person name="Hubbard S.S."/>
            <person name="Banfield J.F."/>
        </authorList>
    </citation>
    <scope>NUCLEOTIDE SEQUENCE [LARGE SCALE GENOMIC DNA]</scope>
</reference>
<dbReference type="SUPFAM" id="SSF54821">
    <property type="entry name" value="Ribosomal protein S3 C-terminal domain"/>
    <property type="match status" value="1"/>
</dbReference>
<dbReference type="NCBIfam" id="TIGR01009">
    <property type="entry name" value="rpsC_bact"/>
    <property type="match status" value="1"/>
</dbReference>
<dbReference type="CDD" id="cd02412">
    <property type="entry name" value="KH-II_30S_S3"/>
    <property type="match status" value="1"/>
</dbReference>
<comment type="subunit">
    <text evidence="8">Part of the 30S ribosomal subunit. Forms a tight complex with proteins S10 and S14.</text>
</comment>
<evidence type="ECO:0000256" key="6">
    <source>
        <dbReference type="ARBA" id="ARBA00024998"/>
    </source>
</evidence>
<dbReference type="GO" id="GO:0003735">
    <property type="term" value="F:structural constituent of ribosome"/>
    <property type="evidence" value="ECO:0007669"/>
    <property type="project" value="InterPro"/>
</dbReference>
<dbReference type="Pfam" id="PF07650">
    <property type="entry name" value="KH_2"/>
    <property type="match status" value="1"/>
</dbReference>
<dbReference type="Proteomes" id="UP000177478">
    <property type="component" value="Unassembled WGS sequence"/>
</dbReference>
<evidence type="ECO:0000256" key="1">
    <source>
        <dbReference type="ARBA" id="ARBA00010761"/>
    </source>
</evidence>
<evidence type="ECO:0000259" key="10">
    <source>
        <dbReference type="PROSITE" id="PS50823"/>
    </source>
</evidence>
<dbReference type="GO" id="GO:0022627">
    <property type="term" value="C:cytosolic small ribosomal subunit"/>
    <property type="evidence" value="ECO:0007669"/>
    <property type="project" value="TreeGrafter"/>
</dbReference>
<keyword evidence="4 8" id="KW-0689">Ribosomal protein</keyword>
<evidence type="ECO:0000256" key="8">
    <source>
        <dbReference type="HAMAP-Rule" id="MF_01309"/>
    </source>
</evidence>
<dbReference type="InterPro" id="IPR004087">
    <property type="entry name" value="KH_dom"/>
</dbReference>
<dbReference type="AlphaFoldDB" id="A0A1F8G2Q9"/>
<dbReference type="Gene3D" id="3.30.1140.32">
    <property type="entry name" value="Ribosomal protein S3, C-terminal domain"/>
    <property type="match status" value="1"/>
</dbReference>
<feature type="domain" description="KH type-2" evidence="10">
    <location>
        <begin position="39"/>
        <end position="109"/>
    </location>
</feature>
<comment type="caution">
    <text evidence="11">The sequence shown here is derived from an EMBL/GenBank/DDBJ whole genome shotgun (WGS) entry which is preliminary data.</text>
</comment>
<dbReference type="STRING" id="1802689.A3F25_02840"/>
<gene>
    <name evidence="8" type="primary">rpsC</name>
    <name evidence="11" type="ORF">A3F25_02840</name>
</gene>
<evidence type="ECO:0000256" key="4">
    <source>
        <dbReference type="ARBA" id="ARBA00022980"/>
    </source>
</evidence>
<name>A0A1F8G2Q9_9BACT</name>
<dbReference type="InterPro" id="IPR009019">
    <property type="entry name" value="KH_sf_prok-type"/>
</dbReference>
<dbReference type="Pfam" id="PF00189">
    <property type="entry name" value="Ribosomal_S3_C"/>
    <property type="match status" value="1"/>
</dbReference>